<dbReference type="KEGG" id="fki:FK004_06885"/>
<dbReference type="Gene3D" id="3.90.930.1">
    <property type="match status" value="1"/>
</dbReference>
<accession>A0A2S1LMJ4</accession>
<proteinExistence type="predicted"/>
<name>A0A2S1LMJ4_9FLAO</name>
<dbReference type="Proteomes" id="UP000244677">
    <property type="component" value="Chromosome"/>
</dbReference>
<evidence type="ECO:0000313" key="1">
    <source>
        <dbReference type="EMBL" id="AWG24973.1"/>
    </source>
</evidence>
<reference evidence="1 2" key="1">
    <citation type="submission" date="2017-04" db="EMBL/GenBank/DDBJ databases">
        <title>Complete genome sequence of Flavobacterium kingsejong AJ004.</title>
        <authorList>
            <person name="Lee P.C."/>
        </authorList>
    </citation>
    <scope>NUCLEOTIDE SEQUENCE [LARGE SCALE GENOMIC DNA]</scope>
    <source>
        <strain evidence="1 2">AJ004</strain>
    </source>
</reference>
<evidence type="ECO:0000313" key="2">
    <source>
        <dbReference type="Proteomes" id="UP000244677"/>
    </source>
</evidence>
<organism evidence="1 2">
    <name type="scientific">Flavobacterium kingsejongi</name>
    <dbReference type="NCBI Taxonomy" id="1678728"/>
    <lineage>
        <taxon>Bacteria</taxon>
        <taxon>Pseudomonadati</taxon>
        <taxon>Bacteroidota</taxon>
        <taxon>Flavobacteriia</taxon>
        <taxon>Flavobacteriales</taxon>
        <taxon>Flavobacteriaceae</taxon>
        <taxon>Flavobacterium</taxon>
    </lineage>
</organism>
<dbReference type="OrthoDB" id="649093at2"/>
<sequence>MMTKKNILFLSMICLLFSCINQEKIIDYYSNGQIKNEYYIDKTLKVGKYKEFYENGNPKTIYVYEKGMKQDSSIHYYNTPKKVVKTIKYWKNNTPFYQKDFFENGRLKREGKLLKDNFRIGKWNLYSPENYKSEIIEYFDINNQSYNNQTWKLNREGDTIAGGNFYRLLHFRDTVIYNQPSRTHFLLKQRVLEGSYWYVCLRKVSLSNLTFLMNMKYRGIRLIIYFANLKMHRSMKKQNTM</sequence>
<dbReference type="EMBL" id="CP020919">
    <property type="protein sequence ID" value="AWG24973.1"/>
    <property type="molecule type" value="Genomic_DNA"/>
</dbReference>
<gene>
    <name evidence="1" type="ORF">FK004_06885</name>
</gene>
<dbReference type="SUPFAM" id="SSF82185">
    <property type="entry name" value="Histone H3 K4-specific methyltransferase SET7/9 N-terminal domain"/>
    <property type="match status" value="1"/>
</dbReference>
<dbReference type="PROSITE" id="PS51257">
    <property type="entry name" value="PROKAR_LIPOPROTEIN"/>
    <property type="match status" value="1"/>
</dbReference>
<dbReference type="RefSeq" id="WP_108736594.1">
    <property type="nucleotide sequence ID" value="NZ_CP020919.1"/>
</dbReference>
<dbReference type="AlphaFoldDB" id="A0A2S1LMJ4"/>
<protein>
    <submittedName>
        <fullName evidence="1">Uncharacterized protein</fullName>
    </submittedName>
</protein>
<keyword evidence="2" id="KW-1185">Reference proteome</keyword>